<dbReference type="STRING" id="573413.Spirs_2128"/>
<protein>
    <recommendedName>
        <fullName evidence="3">Transcriptional regulator</fullName>
    </recommendedName>
</protein>
<dbReference type="RefSeq" id="WP_013254712.1">
    <property type="nucleotide sequence ID" value="NC_014364.1"/>
</dbReference>
<accession>E1R362</accession>
<dbReference type="InterPro" id="IPR036086">
    <property type="entry name" value="ParB/Sulfiredoxin_sf"/>
</dbReference>
<name>E1R362_SEDSS</name>
<dbReference type="Proteomes" id="UP000002318">
    <property type="component" value="Chromosome"/>
</dbReference>
<organism evidence="1 2">
    <name type="scientific">Sediminispirochaeta smaragdinae (strain DSM 11293 / JCM 15392 / SEBR 4228)</name>
    <name type="common">Spirochaeta smaragdinae</name>
    <dbReference type="NCBI Taxonomy" id="573413"/>
    <lineage>
        <taxon>Bacteria</taxon>
        <taxon>Pseudomonadati</taxon>
        <taxon>Spirochaetota</taxon>
        <taxon>Spirochaetia</taxon>
        <taxon>Spirochaetales</taxon>
        <taxon>Spirochaetaceae</taxon>
        <taxon>Sediminispirochaeta</taxon>
    </lineage>
</organism>
<evidence type="ECO:0008006" key="3">
    <source>
        <dbReference type="Google" id="ProtNLM"/>
    </source>
</evidence>
<dbReference type="KEGG" id="ssm:Spirs_2128"/>
<dbReference type="AlphaFoldDB" id="E1R362"/>
<proteinExistence type="predicted"/>
<evidence type="ECO:0000313" key="1">
    <source>
        <dbReference type="EMBL" id="ADK81248.1"/>
    </source>
</evidence>
<dbReference type="SUPFAM" id="SSF110849">
    <property type="entry name" value="ParB/Sulfiredoxin"/>
    <property type="match status" value="1"/>
</dbReference>
<sequence>MEHRLLTNIISVREFEKALRKGFFGQLIDLFRFGTSHLIPMDAVTSMLGFSSQRAIGRMMVPVKKIIGSEGRAYQFSRRFRPKSTSLKSRWIRIHQAMEEYRPLPPVQLYEIGGYYFVRDGNHRVSVAVAEGIPSVEAEVYSVDFPGSLEGANNLKEIEERIRVVQQKSFFNETGFSTQNNDIFETTFLLGYEKLYRAIRESGLSAERWYGELFLPAIRLMREKEICKAFPGRTCADIFLLFYGFLREADDKDLAKRVFIETARRQRRKPRFSLFMPGK</sequence>
<dbReference type="OrthoDB" id="1100724at2"/>
<keyword evidence="2" id="KW-1185">Reference proteome</keyword>
<gene>
    <name evidence="1" type="ordered locus">Spirs_2128</name>
</gene>
<evidence type="ECO:0000313" key="2">
    <source>
        <dbReference type="Proteomes" id="UP000002318"/>
    </source>
</evidence>
<dbReference type="eggNOG" id="COG0589">
    <property type="taxonomic scope" value="Bacteria"/>
</dbReference>
<reference evidence="1 2" key="1">
    <citation type="journal article" date="2010" name="Stand. Genomic Sci.">
        <title>Complete genome sequence of Spirochaeta smaragdinae type strain (SEBR 4228).</title>
        <authorList>
            <person name="Mavromatis K."/>
            <person name="Yasawong M."/>
            <person name="Chertkov O."/>
            <person name="Lapidus A."/>
            <person name="Lucas S."/>
            <person name="Nolan M."/>
            <person name="Del Rio T.G."/>
            <person name="Tice H."/>
            <person name="Cheng J.F."/>
            <person name="Pitluck S."/>
            <person name="Liolios K."/>
            <person name="Ivanova N."/>
            <person name="Tapia R."/>
            <person name="Han C."/>
            <person name="Bruce D."/>
            <person name="Goodwin L."/>
            <person name="Pati A."/>
            <person name="Chen A."/>
            <person name="Palaniappan K."/>
            <person name="Land M."/>
            <person name="Hauser L."/>
            <person name="Chang Y.J."/>
            <person name="Jeffries C.D."/>
            <person name="Detter J.C."/>
            <person name="Rohde M."/>
            <person name="Brambilla E."/>
            <person name="Spring S."/>
            <person name="Goker M."/>
            <person name="Sikorski J."/>
            <person name="Woyke T."/>
            <person name="Bristow J."/>
            <person name="Eisen J.A."/>
            <person name="Markowitz V."/>
            <person name="Hugenholtz P."/>
            <person name="Klenk H.P."/>
            <person name="Kyrpides N.C."/>
        </authorList>
    </citation>
    <scope>NUCLEOTIDE SEQUENCE [LARGE SCALE GENOMIC DNA]</scope>
    <source>
        <strain evidence="2">DSM 11293 / JCM 15392 / SEBR 4228</strain>
    </source>
</reference>
<dbReference type="EMBL" id="CP002116">
    <property type="protein sequence ID" value="ADK81248.1"/>
    <property type="molecule type" value="Genomic_DNA"/>
</dbReference>
<dbReference type="HOGENOM" id="CLU_061968_0_0_12"/>